<protein>
    <submittedName>
        <fullName evidence="3">Uncharacterized protein</fullName>
    </submittedName>
</protein>
<dbReference type="Pfam" id="PF19733">
    <property type="entry name" value="DUF6223"/>
    <property type="match status" value="1"/>
</dbReference>
<dbReference type="Proteomes" id="UP000282892">
    <property type="component" value="Chromosome"/>
</dbReference>
<feature type="transmembrane region" description="Helical" evidence="1">
    <location>
        <begin position="33"/>
        <end position="54"/>
    </location>
</feature>
<keyword evidence="2" id="KW-0732">Signal</keyword>
<dbReference type="EMBL" id="CP022572">
    <property type="protein sequence ID" value="AZU60557.1"/>
    <property type="molecule type" value="Genomic_DNA"/>
</dbReference>
<feature type="transmembrane region" description="Helical" evidence="1">
    <location>
        <begin position="104"/>
        <end position="124"/>
    </location>
</feature>
<dbReference type="KEGG" id="nmk:CHR53_04345"/>
<name>A0A3T0HU46_9BACI</name>
<evidence type="ECO:0000313" key="4">
    <source>
        <dbReference type="Proteomes" id="UP000282892"/>
    </source>
</evidence>
<dbReference type="AlphaFoldDB" id="A0A3T0HU46"/>
<reference evidence="3 4" key="1">
    <citation type="submission" date="2017-07" db="EMBL/GenBank/DDBJ databases">
        <title>The complete genome sequence of Bacillus mesonae strain H20-5, an efficient strain improving plant abiotic stress resistance.</title>
        <authorList>
            <person name="Kim S.Y."/>
            <person name="Song H."/>
            <person name="Sang M.K."/>
            <person name="Weon H.-Y."/>
            <person name="Song J."/>
        </authorList>
    </citation>
    <scope>NUCLEOTIDE SEQUENCE [LARGE SCALE GENOMIC DNA]</scope>
    <source>
        <strain evidence="3 4">H20-5</strain>
    </source>
</reference>
<accession>A0A3T0HU46</accession>
<keyword evidence="1" id="KW-0812">Transmembrane</keyword>
<sequence>MNKKLISFVIFCAFLLVPTIASAEQVYGFTPARLKILVTVGMALGSVVISWLSLTRASGSFGKGNWKIGTIVAVVLALIAYFIAAPHFGHTPGDIGSGNGRGGAAFAMILSFITIVLSGMAWFASRYRTG</sequence>
<keyword evidence="1" id="KW-1133">Transmembrane helix</keyword>
<keyword evidence="4" id="KW-1185">Reference proteome</keyword>
<gene>
    <name evidence="3" type="ORF">CHR53_04345</name>
</gene>
<feature type="transmembrane region" description="Helical" evidence="1">
    <location>
        <begin position="66"/>
        <end position="84"/>
    </location>
</feature>
<evidence type="ECO:0000256" key="2">
    <source>
        <dbReference type="SAM" id="SignalP"/>
    </source>
</evidence>
<dbReference type="InterPro" id="IPR045770">
    <property type="entry name" value="DUF6223"/>
</dbReference>
<evidence type="ECO:0000313" key="3">
    <source>
        <dbReference type="EMBL" id="AZU60557.1"/>
    </source>
</evidence>
<feature type="chain" id="PRO_5019033216" evidence="2">
    <location>
        <begin position="24"/>
        <end position="130"/>
    </location>
</feature>
<keyword evidence="1" id="KW-0472">Membrane</keyword>
<feature type="signal peptide" evidence="2">
    <location>
        <begin position="1"/>
        <end position="23"/>
    </location>
</feature>
<dbReference type="RefSeq" id="WP_127485233.1">
    <property type="nucleotide sequence ID" value="NZ_CP022572.1"/>
</dbReference>
<proteinExistence type="predicted"/>
<organism evidence="3 4">
    <name type="scientific">Neobacillus mesonae</name>
    <dbReference type="NCBI Taxonomy" id="1193713"/>
    <lineage>
        <taxon>Bacteria</taxon>
        <taxon>Bacillati</taxon>
        <taxon>Bacillota</taxon>
        <taxon>Bacilli</taxon>
        <taxon>Bacillales</taxon>
        <taxon>Bacillaceae</taxon>
        <taxon>Neobacillus</taxon>
    </lineage>
</organism>
<dbReference type="OrthoDB" id="2622141at2"/>
<evidence type="ECO:0000256" key="1">
    <source>
        <dbReference type="SAM" id="Phobius"/>
    </source>
</evidence>